<name>A0A0E9PTK3_ANGAN</name>
<evidence type="ECO:0000313" key="1">
    <source>
        <dbReference type="EMBL" id="JAH07405.1"/>
    </source>
</evidence>
<dbReference type="EMBL" id="GBXM01094579">
    <property type="protein sequence ID" value="JAH13998.1"/>
    <property type="molecule type" value="Transcribed_RNA"/>
</dbReference>
<protein>
    <submittedName>
        <fullName evidence="1">Uncharacterized protein</fullName>
    </submittedName>
</protein>
<dbReference type="EMBL" id="GBXM01102780">
    <property type="protein sequence ID" value="JAH05797.1"/>
    <property type="molecule type" value="Transcribed_RNA"/>
</dbReference>
<dbReference type="EMBL" id="GBXM01089260">
    <property type="protein sequence ID" value="JAH19317.1"/>
    <property type="molecule type" value="Transcribed_RNA"/>
</dbReference>
<dbReference type="AlphaFoldDB" id="A0A0E9PTK3"/>
<reference evidence="1" key="1">
    <citation type="submission" date="2014-11" db="EMBL/GenBank/DDBJ databases">
        <authorList>
            <person name="Amaro Gonzalez C."/>
        </authorList>
    </citation>
    <scope>NUCLEOTIDE SEQUENCE</scope>
</reference>
<proteinExistence type="predicted"/>
<dbReference type="EMBL" id="GBXM01101172">
    <property type="protein sequence ID" value="JAH07405.1"/>
    <property type="molecule type" value="Transcribed_RNA"/>
</dbReference>
<sequence>MEQEKTQYCARGQRSLVRPAEQEMTPESAVLVKRISPFRPLLKLT</sequence>
<dbReference type="EMBL" id="GBXM01099634">
    <property type="protein sequence ID" value="JAH08943.1"/>
    <property type="molecule type" value="Transcribed_RNA"/>
</dbReference>
<reference evidence="1" key="2">
    <citation type="journal article" date="2015" name="Fish Shellfish Immunol.">
        <title>Early steps in the European eel (Anguilla anguilla)-Vibrio vulnificus interaction in the gills: Role of the RtxA13 toxin.</title>
        <authorList>
            <person name="Callol A."/>
            <person name="Pajuelo D."/>
            <person name="Ebbesson L."/>
            <person name="Teles M."/>
            <person name="MacKenzie S."/>
            <person name="Amaro C."/>
        </authorList>
    </citation>
    <scope>NUCLEOTIDE SEQUENCE</scope>
</reference>
<organism evidence="1">
    <name type="scientific">Anguilla anguilla</name>
    <name type="common">European freshwater eel</name>
    <name type="synonym">Muraena anguilla</name>
    <dbReference type="NCBI Taxonomy" id="7936"/>
    <lineage>
        <taxon>Eukaryota</taxon>
        <taxon>Metazoa</taxon>
        <taxon>Chordata</taxon>
        <taxon>Craniata</taxon>
        <taxon>Vertebrata</taxon>
        <taxon>Euteleostomi</taxon>
        <taxon>Actinopterygii</taxon>
        <taxon>Neopterygii</taxon>
        <taxon>Teleostei</taxon>
        <taxon>Anguilliformes</taxon>
        <taxon>Anguillidae</taxon>
        <taxon>Anguilla</taxon>
    </lineage>
</organism>
<accession>A0A0E9PTK3</accession>